<keyword evidence="3" id="KW-0731">Sigma factor</keyword>
<gene>
    <name evidence="7" type="ORF">AN936_01585</name>
</gene>
<dbReference type="Gene3D" id="1.10.1740.10">
    <property type="match status" value="1"/>
</dbReference>
<dbReference type="SUPFAM" id="SSF88659">
    <property type="entry name" value="Sigma3 and sigma4 domains of RNA polymerase sigma factors"/>
    <property type="match status" value="1"/>
</dbReference>
<dbReference type="PANTHER" id="PTHR43133">
    <property type="entry name" value="RNA POLYMERASE ECF-TYPE SIGMA FACTO"/>
    <property type="match status" value="1"/>
</dbReference>
<dbReference type="PANTHER" id="PTHR43133:SF63">
    <property type="entry name" value="RNA POLYMERASE SIGMA FACTOR FECI-RELATED"/>
    <property type="match status" value="1"/>
</dbReference>
<dbReference type="CDD" id="cd06171">
    <property type="entry name" value="Sigma70_r4"/>
    <property type="match status" value="1"/>
</dbReference>
<comment type="similarity">
    <text evidence="1">Belongs to the sigma-70 factor family. ECF subfamily.</text>
</comment>
<dbReference type="InterPro" id="IPR014284">
    <property type="entry name" value="RNA_pol_sigma-70_dom"/>
</dbReference>
<keyword evidence="4" id="KW-0804">Transcription</keyword>
<evidence type="ECO:0000313" key="7">
    <source>
        <dbReference type="EMBL" id="ALH79110.1"/>
    </source>
</evidence>
<evidence type="ECO:0000256" key="3">
    <source>
        <dbReference type="ARBA" id="ARBA00023082"/>
    </source>
</evidence>
<protein>
    <recommendedName>
        <fullName evidence="9">RNA polymerase subunit sigma-24</fullName>
    </recommendedName>
</protein>
<dbReference type="AlphaFoldDB" id="A0A0N9V576"/>
<dbReference type="RefSeq" id="WP_054586608.1">
    <property type="nucleotide sequence ID" value="NZ_CP012700.1"/>
</dbReference>
<evidence type="ECO:0008006" key="9">
    <source>
        <dbReference type="Google" id="ProtNLM"/>
    </source>
</evidence>
<evidence type="ECO:0000256" key="1">
    <source>
        <dbReference type="ARBA" id="ARBA00010641"/>
    </source>
</evidence>
<dbReference type="InterPro" id="IPR013324">
    <property type="entry name" value="RNA_pol_sigma_r3/r4-like"/>
</dbReference>
<reference evidence="7 8" key="1">
    <citation type="journal article" date="2015" name="Genome Announc.">
        <title>Complete Genome Sequence of Polypropylene Glycol- and Polyethylene Glycol-Degrading Sphingopyxis macrogoltabida Strain EY-1.</title>
        <authorList>
            <person name="Ohtsubo Y."/>
            <person name="Nagata Y."/>
            <person name="Numata M."/>
            <person name="Tsuchikane K."/>
            <person name="Hosoyama A."/>
            <person name="Yamazoe A."/>
            <person name="Tsuda M."/>
            <person name="Fujita N."/>
            <person name="Kawai F."/>
        </authorList>
    </citation>
    <scope>NUCLEOTIDE SEQUENCE [LARGE SCALE GENOMIC DNA]</scope>
    <source>
        <strain evidence="7 8">EY-1</strain>
    </source>
</reference>
<dbReference type="EMBL" id="CP012700">
    <property type="protein sequence ID" value="ALH79110.1"/>
    <property type="molecule type" value="Genomic_DNA"/>
</dbReference>
<sequence length="167" mass="18909">MQPSRDQLDLGRRWRPALLSYFLRRVRDHAEAEDLTQELLAKLLKHDGDDFASPEAYIFQMASNLLADRARRQKVRAQYREFVGRSEDAGIDPIDPFRIAAGRAELADLARALGALPERTQTIFILYRLENLSQDRIAETFGISVSAVKKHVARAMAGLMKAMRSAP</sequence>
<evidence type="ECO:0000256" key="2">
    <source>
        <dbReference type="ARBA" id="ARBA00023015"/>
    </source>
</evidence>
<dbReference type="InterPro" id="IPR036388">
    <property type="entry name" value="WH-like_DNA-bd_sf"/>
</dbReference>
<dbReference type="PATRIC" id="fig|33050.5.peg.330"/>
<dbReference type="InterPro" id="IPR039425">
    <property type="entry name" value="RNA_pol_sigma-70-like"/>
</dbReference>
<dbReference type="Pfam" id="PF08281">
    <property type="entry name" value="Sigma70_r4_2"/>
    <property type="match status" value="1"/>
</dbReference>
<accession>A0A0N9V576</accession>
<evidence type="ECO:0000259" key="6">
    <source>
        <dbReference type="Pfam" id="PF08281"/>
    </source>
</evidence>
<dbReference type="Proteomes" id="UP000058074">
    <property type="component" value="Chromosome"/>
</dbReference>
<dbReference type="Pfam" id="PF04542">
    <property type="entry name" value="Sigma70_r2"/>
    <property type="match status" value="1"/>
</dbReference>
<proteinExistence type="inferred from homology"/>
<evidence type="ECO:0000256" key="4">
    <source>
        <dbReference type="ARBA" id="ARBA00023163"/>
    </source>
</evidence>
<feature type="domain" description="RNA polymerase sigma factor 70 region 4 type 2" evidence="6">
    <location>
        <begin position="108"/>
        <end position="157"/>
    </location>
</feature>
<dbReference type="Gene3D" id="1.10.10.10">
    <property type="entry name" value="Winged helix-like DNA-binding domain superfamily/Winged helix DNA-binding domain"/>
    <property type="match status" value="1"/>
</dbReference>
<organism evidence="7 8">
    <name type="scientific">Sphingopyxis macrogoltabida</name>
    <name type="common">Sphingomonas macrogoltabidus</name>
    <dbReference type="NCBI Taxonomy" id="33050"/>
    <lineage>
        <taxon>Bacteria</taxon>
        <taxon>Pseudomonadati</taxon>
        <taxon>Pseudomonadota</taxon>
        <taxon>Alphaproteobacteria</taxon>
        <taxon>Sphingomonadales</taxon>
        <taxon>Sphingomonadaceae</taxon>
        <taxon>Sphingopyxis</taxon>
    </lineage>
</organism>
<dbReference type="GO" id="GO:0006352">
    <property type="term" value="P:DNA-templated transcription initiation"/>
    <property type="evidence" value="ECO:0007669"/>
    <property type="project" value="InterPro"/>
</dbReference>
<evidence type="ECO:0000313" key="8">
    <source>
        <dbReference type="Proteomes" id="UP000058074"/>
    </source>
</evidence>
<evidence type="ECO:0000259" key="5">
    <source>
        <dbReference type="Pfam" id="PF04542"/>
    </source>
</evidence>
<dbReference type="GO" id="GO:0016987">
    <property type="term" value="F:sigma factor activity"/>
    <property type="evidence" value="ECO:0007669"/>
    <property type="project" value="UniProtKB-KW"/>
</dbReference>
<dbReference type="InterPro" id="IPR013325">
    <property type="entry name" value="RNA_pol_sigma_r2"/>
</dbReference>
<name>A0A0N9V576_SPHMC</name>
<dbReference type="NCBIfam" id="TIGR02937">
    <property type="entry name" value="sigma70-ECF"/>
    <property type="match status" value="1"/>
</dbReference>
<dbReference type="InterPro" id="IPR007627">
    <property type="entry name" value="RNA_pol_sigma70_r2"/>
</dbReference>
<feature type="domain" description="RNA polymerase sigma-70 region 2" evidence="5">
    <location>
        <begin position="12"/>
        <end position="74"/>
    </location>
</feature>
<dbReference type="GO" id="GO:0003677">
    <property type="term" value="F:DNA binding"/>
    <property type="evidence" value="ECO:0007669"/>
    <property type="project" value="InterPro"/>
</dbReference>
<dbReference type="KEGG" id="smag:AN936_01585"/>
<keyword evidence="2" id="KW-0805">Transcription regulation</keyword>
<dbReference type="InterPro" id="IPR013249">
    <property type="entry name" value="RNA_pol_sigma70_r4_t2"/>
</dbReference>
<dbReference type="SUPFAM" id="SSF88946">
    <property type="entry name" value="Sigma2 domain of RNA polymerase sigma factors"/>
    <property type="match status" value="1"/>
</dbReference>
<dbReference type="OrthoDB" id="7628065at2"/>